<dbReference type="Proteomes" id="UP000683360">
    <property type="component" value="Unassembled WGS sequence"/>
</dbReference>
<dbReference type="AlphaFoldDB" id="A0A8S3TIH0"/>
<proteinExistence type="predicted"/>
<protein>
    <recommendedName>
        <fullName evidence="3">Endonuclease/exonuclease/phosphatase domain-containing protein</fullName>
    </recommendedName>
</protein>
<accession>A0A8S3TIH0</accession>
<organism evidence="1 2">
    <name type="scientific">Mytilus edulis</name>
    <name type="common">Blue mussel</name>
    <dbReference type="NCBI Taxonomy" id="6550"/>
    <lineage>
        <taxon>Eukaryota</taxon>
        <taxon>Metazoa</taxon>
        <taxon>Spiralia</taxon>
        <taxon>Lophotrochozoa</taxon>
        <taxon>Mollusca</taxon>
        <taxon>Bivalvia</taxon>
        <taxon>Autobranchia</taxon>
        <taxon>Pteriomorphia</taxon>
        <taxon>Mytilida</taxon>
        <taxon>Mytiloidea</taxon>
        <taxon>Mytilidae</taxon>
        <taxon>Mytilinae</taxon>
        <taxon>Mytilus</taxon>
    </lineage>
</organism>
<evidence type="ECO:0008006" key="3">
    <source>
        <dbReference type="Google" id="ProtNLM"/>
    </source>
</evidence>
<dbReference type="Gene3D" id="3.60.10.10">
    <property type="entry name" value="Endonuclease/exonuclease/phosphatase"/>
    <property type="match status" value="1"/>
</dbReference>
<evidence type="ECO:0000313" key="2">
    <source>
        <dbReference type="Proteomes" id="UP000683360"/>
    </source>
</evidence>
<keyword evidence="2" id="KW-1185">Reference proteome</keyword>
<dbReference type="PANTHER" id="PTHR33395:SF22">
    <property type="entry name" value="REVERSE TRANSCRIPTASE DOMAIN-CONTAINING PROTEIN"/>
    <property type="match status" value="1"/>
</dbReference>
<dbReference type="EMBL" id="CAJPWZ010002039">
    <property type="protein sequence ID" value="CAG2229918.1"/>
    <property type="molecule type" value="Genomic_DNA"/>
</dbReference>
<dbReference type="InterPro" id="IPR036691">
    <property type="entry name" value="Endo/exonu/phosph_ase_sf"/>
</dbReference>
<dbReference type="PANTHER" id="PTHR33395">
    <property type="entry name" value="TRANSCRIPTASE, PUTATIVE-RELATED-RELATED"/>
    <property type="match status" value="1"/>
</dbReference>
<gene>
    <name evidence="1" type="ORF">MEDL_42782</name>
</gene>
<reference evidence="1" key="1">
    <citation type="submission" date="2021-03" db="EMBL/GenBank/DDBJ databases">
        <authorList>
            <person name="Bekaert M."/>
        </authorList>
    </citation>
    <scope>NUCLEOTIDE SEQUENCE</scope>
</reference>
<dbReference type="OrthoDB" id="5976521at2759"/>
<dbReference type="SUPFAM" id="SSF56219">
    <property type="entry name" value="DNase I-like"/>
    <property type="match status" value="1"/>
</dbReference>
<evidence type="ECO:0000313" key="1">
    <source>
        <dbReference type="EMBL" id="CAG2229918.1"/>
    </source>
</evidence>
<comment type="caution">
    <text evidence="1">The sequence shown here is derived from an EMBL/GenBank/DDBJ whole genome shotgun (WGS) entry which is preliminary data.</text>
</comment>
<name>A0A8S3TIH0_MYTED</name>
<sequence length="705" mass="82262">MLHVSDVAENPGPYENEISIFHLNARSVRTKLEYIETLALGSSIVCITESHLDENISSEDIHMDGYHQELYRNDRNCFGGVVLVYVSEILKTKRRFDLEFENGELIWLEIDFPQHKILLCAVYRSPGSSHPFWQNFKHSIEQAYNYTTKIIITGDLNVDLFTEHNHVLNDLMNIFCLQNVVKEATRFDHRSGRATLLDPILISEDCCATFTEVIDINRQMSDHNATKVYLRIQNFSEKIFTRTIWLYKHADFTRFNNDIQNFDWQTTLTAFGDDIDGMAVFFTDKYIEIARNSIPTKTVTIRSSDKPWFNSEIRKEIRLRDRLHKKLRKLRTVQNTKNIKVQRNKVNNMIIHAKEQLYLNANGLLDEKSNKNPKAFWSLVKKVMGNCRSTSIPPLLNPNTNEISVGEKEKADLLNSYFCNISTSSDDGVTPPDLPLRTQHSLDIDEITEDEIKDILKSLEIGKASDIERRLNEDLQTLNDWSKQWLVDFNPQKTEYMVFNFRKDSQPVYLKFNGQFIKKVDDHKHLGVTFSNNCKWSVHIDNICCSATKQIFVLRKLKYILNRNNLNKIYLAYILPLLEYACELWDGCCVRDSKKIERLQFEAARIITGLPQFASIKSLLFETGWETLSSRRNRRKVIKAINVPEYLMEIISDYTDDNYYNTRNRSDYRVPRCRLDIFSESFFPSSIRAWNLLPLDTSVDTDECG</sequence>